<dbReference type="Pfam" id="PF00989">
    <property type="entry name" value="PAS"/>
    <property type="match status" value="1"/>
</dbReference>
<dbReference type="PROSITE" id="PS50883">
    <property type="entry name" value="EAL"/>
    <property type="match status" value="1"/>
</dbReference>
<dbReference type="Pfam" id="PF08447">
    <property type="entry name" value="PAS_3"/>
    <property type="match status" value="3"/>
</dbReference>
<dbReference type="Pfam" id="PF00563">
    <property type="entry name" value="EAL"/>
    <property type="match status" value="1"/>
</dbReference>
<dbReference type="InterPro" id="IPR035965">
    <property type="entry name" value="PAS-like_dom_sf"/>
</dbReference>
<protein>
    <submittedName>
        <fullName evidence="5">PAS domain S-box-containing protein/diguanylate cyclase (GGDEF) domain-containing protein</fullName>
    </submittedName>
</protein>
<dbReference type="NCBIfam" id="TIGR00254">
    <property type="entry name" value="GGDEF"/>
    <property type="match status" value="1"/>
</dbReference>
<feature type="domain" description="PAC" evidence="2">
    <location>
        <begin position="108"/>
        <end position="161"/>
    </location>
</feature>
<dbReference type="InterPro" id="IPR013655">
    <property type="entry name" value="PAS_fold_3"/>
</dbReference>
<dbReference type="Proteomes" id="UP000183656">
    <property type="component" value="Unassembled WGS sequence"/>
</dbReference>
<dbReference type="Gene3D" id="3.20.20.450">
    <property type="entry name" value="EAL domain"/>
    <property type="match status" value="1"/>
</dbReference>
<name>A0A1I7JVV4_9BURK</name>
<dbReference type="FunFam" id="3.30.70.270:FF:000001">
    <property type="entry name" value="Diguanylate cyclase domain protein"/>
    <property type="match status" value="1"/>
</dbReference>
<dbReference type="InterPro" id="IPR000014">
    <property type="entry name" value="PAS"/>
</dbReference>
<evidence type="ECO:0000259" key="2">
    <source>
        <dbReference type="PROSITE" id="PS50113"/>
    </source>
</evidence>
<evidence type="ECO:0000313" key="5">
    <source>
        <dbReference type="EMBL" id="SFU89304.1"/>
    </source>
</evidence>
<dbReference type="InterPro" id="IPR013656">
    <property type="entry name" value="PAS_4"/>
</dbReference>
<dbReference type="SMART" id="SM00091">
    <property type="entry name" value="PAS"/>
    <property type="match status" value="4"/>
</dbReference>
<dbReference type="GO" id="GO:0003824">
    <property type="term" value="F:catalytic activity"/>
    <property type="evidence" value="ECO:0007669"/>
    <property type="project" value="UniProtKB-ARBA"/>
</dbReference>
<dbReference type="EMBL" id="FPBX01000032">
    <property type="protein sequence ID" value="SFU89304.1"/>
    <property type="molecule type" value="Genomic_DNA"/>
</dbReference>
<accession>A0A1I7JVV4</accession>
<dbReference type="InterPro" id="IPR000160">
    <property type="entry name" value="GGDEF_dom"/>
</dbReference>
<dbReference type="GO" id="GO:0006355">
    <property type="term" value="P:regulation of DNA-templated transcription"/>
    <property type="evidence" value="ECO:0007669"/>
    <property type="project" value="InterPro"/>
</dbReference>
<dbReference type="PROSITE" id="PS50887">
    <property type="entry name" value="GGDEF"/>
    <property type="match status" value="1"/>
</dbReference>
<sequence length="1100" mass="123073">MDMAWARQWWQRLATRWRGAPCADAGTRSQGREQALLLAMQALGCGYWEWNLGTRQLRFEGEFFRQFGVYEQPAETVQAYWDSLRHPDDAAHLRPYIASARAGAVELFESECRIRDLDGQWHWVLSRGHVVERDTEGRPLRFAGMTQDVTQQRADKEILRASEAKSSAIYQMLPDPAGISRQSDGCYVDVNAAFCALLGRPRDAWLGRTSTEMGIWATPHERERLLQALQRDGHVTSLPLVARSGDRLVPGLMSAQPLKLDGEDCLVFVFHDMTQEQRTRDELLAVNGLLQQAGRLARLGAWEDAPGQGIVYWSDVCYEIHGLPKGAPLPRNYIDTYVAPPWREAMRAKFLECIRHGIDWNIVMQVVRADGEWVWVRARGEPVVENGRLARVRGVMQDIDEAKRAEEQLRQSEEHFARIFQLVDQPMGMVRRSDGRYQIVNPAWEALTGITQDEALGRNALELGLFAPGDRADMLAAMASNGQLSDYEITLTARDGTRRTVLQSLREVDYYGEPSWLFSAHDITERKRNEERVREREELLSLTVSAASLGLWDWDLHMGLISGDARWRAMTGRQASASLGWSAGLAPEDIERVQAEVQRHAGAPATPFDVTWRVALPQGGARWIRNMGKIVGHDAQGQPARMLGVSLDVTRQREQQEQLQRLAHFDALTGLPNRVQLAQRLQDTMEKARANGTQLGVAYLDLDGFKPVNDKLGHGAGDRLLVIVAARLTRALRPTDCVARLGGDEFVILLPDLKTREGCEQKLRQLMAHISAPYTLEAERVGITASIGYTLYPEDDADADTLLRHADQAMYQAKQNGRNRFHGFDAILARSQREQHIQIQRLGQALEHGEFTLYLQPQVDMDSGAVVGAECLVRWRHPQEGVLAPGAFLPALEGTELEIPFGEWVFAEALRCIATLRRQGLALPLGINIAARHLQQPGFARWILGCLDSHPDAPAALVKLEITESAALYDVEHVAAELAQLRAQGITVALDDFGTGYSSLTYLRRLPMDTLKIDQSFVRDMLVDPGDLAIVQGVIGLARSFGLGVIAEGVETAQQGQRLQQLGCPLAQGYYIARPMPLEDFVHWVAHWKLPAGWQAETPT</sequence>
<gene>
    <name evidence="5" type="ORF">SAMN04489707_103213</name>
</gene>
<organism evidence="5 6">
    <name type="scientific">Paenacidovorax caeni</name>
    <dbReference type="NCBI Taxonomy" id="343013"/>
    <lineage>
        <taxon>Bacteria</taxon>
        <taxon>Pseudomonadati</taxon>
        <taxon>Pseudomonadota</taxon>
        <taxon>Betaproteobacteria</taxon>
        <taxon>Burkholderiales</taxon>
        <taxon>Comamonadaceae</taxon>
        <taxon>Paenacidovorax</taxon>
    </lineage>
</organism>
<evidence type="ECO:0000259" key="3">
    <source>
        <dbReference type="PROSITE" id="PS50883"/>
    </source>
</evidence>
<dbReference type="CDD" id="cd01949">
    <property type="entry name" value="GGDEF"/>
    <property type="match status" value="1"/>
</dbReference>
<dbReference type="InterPro" id="IPR000700">
    <property type="entry name" value="PAS-assoc_C"/>
</dbReference>
<dbReference type="Pfam" id="PF08448">
    <property type="entry name" value="PAS_4"/>
    <property type="match status" value="1"/>
</dbReference>
<dbReference type="InterPro" id="IPR029787">
    <property type="entry name" value="Nucleotide_cyclase"/>
</dbReference>
<dbReference type="InterPro" id="IPR035919">
    <property type="entry name" value="EAL_sf"/>
</dbReference>
<dbReference type="SMART" id="SM00086">
    <property type="entry name" value="PAC"/>
    <property type="match status" value="5"/>
</dbReference>
<dbReference type="Pfam" id="PF00990">
    <property type="entry name" value="GGDEF"/>
    <property type="match status" value="1"/>
</dbReference>
<keyword evidence="6" id="KW-1185">Reference proteome</keyword>
<dbReference type="SUPFAM" id="SSF55073">
    <property type="entry name" value="Nucleotide cyclase"/>
    <property type="match status" value="1"/>
</dbReference>
<feature type="domain" description="PAC" evidence="2">
    <location>
        <begin position="608"/>
        <end position="661"/>
    </location>
</feature>
<feature type="domain" description="GGDEF" evidence="4">
    <location>
        <begin position="693"/>
        <end position="826"/>
    </location>
</feature>
<reference evidence="5 6" key="1">
    <citation type="submission" date="2016-10" db="EMBL/GenBank/DDBJ databases">
        <authorList>
            <person name="de Groot N.N."/>
        </authorList>
    </citation>
    <scope>NUCLEOTIDE SEQUENCE [LARGE SCALE GENOMIC DNA]</scope>
    <source>
        <strain evidence="5 6">R-24608</strain>
    </source>
</reference>
<feature type="domain" description="PAC" evidence="2">
    <location>
        <begin position="360"/>
        <end position="411"/>
    </location>
</feature>
<dbReference type="Gene3D" id="3.30.70.270">
    <property type="match status" value="1"/>
</dbReference>
<evidence type="ECO:0000313" key="6">
    <source>
        <dbReference type="Proteomes" id="UP000183656"/>
    </source>
</evidence>
<dbReference type="SUPFAM" id="SSF141868">
    <property type="entry name" value="EAL domain-like"/>
    <property type="match status" value="1"/>
</dbReference>
<dbReference type="PROSITE" id="PS50112">
    <property type="entry name" value="PAS"/>
    <property type="match status" value="1"/>
</dbReference>
<feature type="domain" description="EAL" evidence="3">
    <location>
        <begin position="835"/>
        <end position="1089"/>
    </location>
</feature>
<dbReference type="NCBIfam" id="TIGR00229">
    <property type="entry name" value="sensory_box"/>
    <property type="match status" value="2"/>
</dbReference>
<dbReference type="CDD" id="cd00130">
    <property type="entry name" value="PAS"/>
    <property type="match status" value="4"/>
</dbReference>
<dbReference type="SUPFAM" id="SSF55785">
    <property type="entry name" value="PYP-like sensor domain (PAS domain)"/>
    <property type="match status" value="5"/>
</dbReference>
<dbReference type="InterPro" id="IPR001633">
    <property type="entry name" value="EAL_dom"/>
</dbReference>
<feature type="domain" description="PAC" evidence="2">
    <location>
        <begin position="485"/>
        <end position="535"/>
    </location>
</feature>
<proteinExistence type="predicted"/>
<dbReference type="CDD" id="cd01948">
    <property type="entry name" value="EAL"/>
    <property type="match status" value="1"/>
</dbReference>
<dbReference type="InterPro" id="IPR043128">
    <property type="entry name" value="Rev_trsase/Diguanyl_cyclase"/>
</dbReference>
<dbReference type="InterPro" id="IPR001610">
    <property type="entry name" value="PAC"/>
</dbReference>
<dbReference type="OrthoDB" id="9813903at2"/>
<dbReference type="AlphaFoldDB" id="A0A1I7JVV4"/>
<dbReference type="PANTHER" id="PTHR44757">
    <property type="entry name" value="DIGUANYLATE CYCLASE DGCP"/>
    <property type="match status" value="1"/>
</dbReference>
<dbReference type="SMART" id="SM00052">
    <property type="entry name" value="EAL"/>
    <property type="match status" value="1"/>
</dbReference>
<evidence type="ECO:0000259" key="4">
    <source>
        <dbReference type="PROSITE" id="PS50887"/>
    </source>
</evidence>
<dbReference type="InterPro" id="IPR052155">
    <property type="entry name" value="Biofilm_reg_signaling"/>
</dbReference>
<evidence type="ECO:0000259" key="1">
    <source>
        <dbReference type="PROSITE" id="PS50112"/>
    </source>
</evidence>
<dbReference type="SMART" id="SM00267">
    <property type="entry name" value="GGDEF"/>
    <property type="match status" value="1"/>
</dbReference>
<dbReference type="RefSeq" id="WP_054256856.1">
    <property type="nucleotide sequence ID" value="NZ_CYIG01000026.1"/>
</dbReference>
<dbReference type="InterPro" id="IPR013767">
    <property type="entry name" value="PAS_fold"/>
</dbReference>
<dbReference type="PROSITE" id="PS50113">
    <property type="entry name" value="PAC"/>
    <property type="match status" value="4"/>
</dbReference>
<dbReference type="Gene3D" id="3.30.450.20">
    <property type="entry name" value="PAS domain"/>
    <property type="match status" value="5"/>
</dbReference>
<feature type="domain" description="PAS" evidence="1">
    <location>
        <begin position="412"/>
        <end position="474"/>
    </location>
</feature>
<dbReference type="STRING" id="343013.SAMN04489707_103213"/>
<dbReference type="PANTHER" id="PTHR44757:SF2">
    <property type="entry name" value="BIOFILM ARCHITECTURE MAINTENANCE PROTEIN MBAA"/>
    <property type="match status" value="1"/>
</dbReference>